<dbReference type="AlphaFoldDB" id="A0A6G1HB10"/>
<feature type="compositionally biased region" description="Acidic residues" evidence="1">
    <location>
        <begin position="311"/>
        <end position="331"/>
    </location>
</feature>
<reference evidence="2" key="1">
    <citation type="journal article" date="2020" name="Stud. Mycol.">
        <title>101 Dothideomycetes genomes: a test case for predicting lifestyles and emergence of pathogens.</title>
        <authorList>
            <person name="Haridas S."/>
            <person name="Albert R."/>
            <person name="Binder M."/>
            <person name="Bloem J."/>
            <person name="Labutti K."/>
            <person name="Salamov A."/>
            <person name="Andreopoulos B."/>
            <person name="Baker S."/>
            <person name="Barry K."/>
            <person name="Bills G."/>
            <person name="Bluhm B."/>
            <person name="Cannon C."/>
            <person name="Castanera R."/>
            <person name="Culley D."/>
            <person name="Daum C."/>
            <person name="Ezra D."/>
            <person name="Gonzalez J."/>
            <person name="Henrissat B."/>
            <person name="Kuo A."/>
            <person name="Liang C."/>
            <person name="Lipzen A."/>
            <person name="Lutzoni F."/>
            <person name="Magnuson J."/>
            <person name="Mondo S."/>
            <person name="Nolan M."/>
            <person name="Ohm R."/>
            <person name="Pangilinan J."/>
            <person name="Park H.-J."/>
            <person name="Ramirez L."/>
            <person name="Alfaro M."/>
            <person name="Sun H."/>
            <person name="Tritt A."/>
            <person name="Yoshinaga Y."/>
            <person name="Zwiers L.-H."/>
            <person name="Turgeon B."/>
            <person name="Goodwin S."/>
            <person name="Spatafora J."/>
            <person name="Crous P."/>
            <person name="Grigoriev I."/>
        </authorList>
    </citation>
    <scope>NUCLEOTIDE SEQUENCE</scope>
    <source>
        <strain evidence="2">CBS 113979</strain>
    </source>
</reference>
<name>A0A6G1HB10_9PEZI</name>
<dbReference type="EMBL" id="ML977142">
    <property type="protein sequence ID" value="KAF1990413.1"/>
    <property type="molecule type" value="Genomic_DNA"/>
</dbReference>
<proteinExistence type="predicted"/>
<dbReference type="Proteomes" id="UP000800041">
    <property type="component" value="Unassembled WGS sequence"/>
</dbReference>
<evidence type="ECO:0000256" key="1">
    <source>
        <dbReference type="SAM" id="MobiDB-lite"/>
    </source>
</evidence>
<organism evidence="2 3">
    <name type="scientific">Aulographum hederae CBS 113979</name>
    <dbReference type="NCBI Taxonomy" id="1176131"/>
    <lineage>
        <taxon>Eukaryota</taxon>
        <taxon>Fungi</taxon>
        <taxon>Dikarya</taxon>
        <taxon>Ascomycota</taxon>
        <taxon>Pezizomycotina</taxon>
        <taxon>Dothideomycetes</taxon>
        <taxon>Pleosporomycetidae</taxon>
        <taxon>Aulographales</taxon>
        <taxon>Aulographaceae</taxon>
    </lineage>
</organism>
<evidence type="ECO:0000313" key="2">
    <source>
        <dbReference type="EMBL" id="KAF1990413.1"/>
    </source>
</evidence>
<gene>
    <name evidence="2" type="ORF">K402DRAFT_390034</name>
</gene>
<accession>A0A6G1HB10</accession>
<sequence length="331" mass="37311">MRLTGGRLSQHRAKIWRRYDGESESEDEDSVRAGILPPLGTVDREGDKLPLAKGKDNFWDLRTLDIAGTFCLLHEQECNSDPVEPKQQKCLILPPRSWNWIKTYKPTNDECYSPFKHAMEDENLEKAVRRCVPCDLKFSAAYKPSDPPSAVVERLIIYCGLTAIQDNVERVHDGNVVFYMHGSNTIFSGNTRLQESEYLPAVKALLCKLGAIRSQAEYDGIKHVKHPFPTYANVPPTVLLLMLIDRLASESWADWTEDGIPWLPFVEAPNATYLETVAENFAAQVLSSVFARGDRGDGMLFPWNKHIPPDMEGEDADVDEPDEDSDEDSIA</sequence>
<protein>
    <submittedName>
        <fullName evidence="2">Uncharacterized protein</fullName>
    </submittedName>
</protein>
<keyword evidence="3" id="KW-1185">Reference proteome</keyword>
<feature type="region of interest" description="Disordered" evidence="1">
    <location>
        <begin position="306"/>
        <end position="331"/>
    </location>
</feature>
<evidence type="ECO:0000313" key="3">
    <source>
        <dbReference type="Proteomes" id="UP000800041"/>
    </source>
</evidence>